<feature type="region of interest" description="Disordered" evidence="1">
    <location>
        <begin position="173"/>
        <end position="203"/>
    </location>
</feature>
<protein>
    <recommendedName>
        <fullName evidence="4">RHS repeat-associated core domain-containing protein</fullName>
    </recommendedName>
</protein>
<proteinExistence type="predicted"/>
<evidence type="ECO:0000256" key="1">
    <source>
        <dbReference type="SAM" id="MobiDB-lite"/>
    </source>
</evidence>
<evidence type="ECO:0000313" key="2">
    <source>
        <dbReference type="EMBL" id="GAA4321008.1"/>
    </source>
</evidence>
<gene>
    <name evidence="2" type="ORF">GCM10023184_06480</name>
</gene>
<dbReference type="InterPro" id="IPR050708">
    <property type="entry name" value="T6SS_VgrG/RHS"/>
</dbReference>
<dbReference type="Proteomes" id="UP001501725">
    <property type="component" value="Unassembled WGS sequence"/>
</dbReference>
<reference evidence="3" key="1">
    <citation type="journal article" date="2019" name="Int. J. Syst. Evol. Microbiol.">
        <title>The Global Catalogue of Microorganisms (GCM) 10K type strain sequencing project: providing services to taxonomists for standard genome sequencing and annotation.</title>
        <authorList>
            <consortium name="The Broad Institute Genomics Platform"/>
            <consortium name="The Broad Institute Genome Sequencing Center for Infectious Disease"/>
            <person name="Wu L."/>
            <person name="Ma J."/>
        </authorList>
    </citation>
    <scope>NUCLEOTIDE SEQUENCE [LARGE SCALE GENOMIC DNA]</scope>
    <source>
        <strain evidence="3">JCM 17919</strain>
    </source>
</reference>
<evidence type="ECO:0008006" key="4">
    <source>
        <dbReference type="Google" id="ProtNLM"/>
    </source>
</evidence>
<dbReference type="PANTHER" id="PTHR32305">
    <property type="match status" value="1"/>
</dbReference>
<dbReference type="EMBL" id="BAABGY010000002">
    <property type="protein sequence ID" value="GAA4321008.1"/>
    <property type="molecule type" value="Genomic_DNA"/>
</dbReference>
<accession>A0ABP8GBN0</accession>
<keyword evidence="3" id="KW-1185">Reference proteome</keyword>
<sequence>MQMPGRKFAVESGYRYGFNGKEDDVETGLQDYGMRIYNPGLGRFLSVDPIAHAFPWNSPYSYAEGDPINYIDLDGLERPDEKAQAVVGGATRTFQRVTVGKTFQQGTSEFAKRSAVSGGSKVAQQAGQHWFVRGLKAISKKSVGLTIGFVLSDGELGTGQYAPELRAFHEQLKTGGKTSPEPAPSPQPQHQRELDPYEVPGKDDDGNELYYVYRTLRAIKDERGLVVGVLPYFGITKDRIVNGRYHKDRIEARNVQLLAIGTYHQAKGAEQALISLNSPGGNRPYLSTSIDNLINSNSNPVKVDYRLPLGIVLLNLQQPGWQAKFKERELPKGPNHPSKTP</sequence>
<comment type="caution">
    <text evidence="2">The sequence shown here is derived from an EMBL/GenBank/DDBJ whole genome shotgun (WGS) entry which is preliminary data.</text>
</comment>
<dbReference type="Gene3D" id="2.180.10.10">
    <property type="entry name" value="RHS repeat-associated core"/>
    <property type="match status" value="1"/>
</dbReference>
<name>A0ABP8GBN0_9BACT</name>
<dbReference type="InterPro" id="IPR022385">
    <property type="entry name" value="Rhs_assc_core"/>
</dbReference>
<organism evidence="2 3">
    <name type="scientific">Flaviaesturariibacter amylovorans</name>
    <dbReference type="NCBI Taxonomy" id="1084520"/>
    <lineage>
        <taxon>Bacteria</taxon>
        <taxon>Pseudomonadati</taxon>
        <taxon>Bacteroidota</taxon>
        <taxon>Chitinophagia</taxon>
        <taxon>Chitinophagales</taxon>
        <taxon>Chitinophagaceae</taxon>
        <taxon>Flaviaestuariibacter</taxon>
    </lineage>
</organism>
<dbReference type="PANTHER" id="PTHR32305:SF15">
    <property type="entry name" value="PROTEIN RHSA-RELATED"/>
    <property type="match status" value="1"/>
</dbReference>
<feature type="compositionally biased region" description="Basic and acidic residues" evidence="1">
    <location>
        <begin position="190"/>
        <end position="203"/>
    </location>
</feature>
<dbReference type="NCBIfam" id="TIGR03696">
    <property type="entry name" value="Rhs_assc_core"/>
    <property type="match status" value="1"/>
</dbReference>
<evidence type="ECO:0000313" key="3">
    <source>
        <dbReference type="Proteomes" id="UP001501725"/>
    </source>
</evidence>